<reference evidence="3" key="2">
    <citation type="submission" date="2022-09" db="EMBL/GenBank/DDBJ databases">
        <title>Biosynthetic gene clusters of Dactylosporangioum fulvum.</title>
        <authorList>
            <person name="Caradec T."/>
        </authorList>
    </citation>
    <scope>NUCLEOTIDE SEQUENCE</scope>
    <source>
        <strain evidence="3">NRRL B-16292</strain>
    </source>
</reference>
<feature type="compositionally biased region" description="Basic and acidic residues" evidence="1">
    <location>
        <begin position="211"/>
        <end position="221"/>
    </location>
</feature>
<keyword evidence="4" id="KW-1185">Reference proteome</keyword>
<organism evidence="3 4">
    <name type="scientific">Dactylosporangium fulvum</name>
    <dbReference type="NCBI Taxonomy" id="53359"/>
    <lineage>
        <taxon>Bacteria</taxon>
        <taxon>Bacillati</taxon>
        <taxon>Actinomycetota</taxon>
        <taxon>Actinomycetes</taxon>
        <taxon>Micromonosporales</taxon>
        <taxon>Micromonosporaceae</taxon>
        <taxon>Dactylosporangium</taxon>
    </lineage>
</organism>
<proteinExistence type="predicted"/>
<feature type="compositionally biased region" description="Low complexity" evidence="1">
    <location>
        <begin position="190"/>
        <end position="206"/>
    </location>
</feature>
<reference evidence="3" key="1">
    <citation type="submission" date="2021-04" db="EMBL/GenBank/DDBJ databases">
        <authorList>
            <person name="Hartkoorn R.C."/>
            <person name="Beaudoing E."/>
            <person name="Hot D."/>
        </authorList>
    </citation>
    <scope>NUCLEOTIDE SEQUENCE</scope>
    <source>
        <strain evidence="3">NRRL B-16292</strain>
    </source>
</reference>
<protein>
    <recommendedName>
        <fullName evidence="5">Anti-sigma factor</fullName>
    </recommendedName>
</protein>
<evidence type="ECO:0000313" key="4">
    <source>
        <dbReference type="Proteomes" id="UP001059617"/>
    </source>
</evidence>
<accession>A0ABY5VYF0</accession>
<dbReference type="EMBL" id="CP073720">
    <property type="protein sequence ID" value="UWP82742.1"/>
    <property type="molecule type" value="Genomic_DNA"/>
</dbReference>
<keyword evidence="2" id="KW-0472">Membrane</keyword>
<evidence type="ECO:0008006" key="5">
    <source>
        <dbReference type="Google" id="ProtNLM"/>
    </source>
</evidence>
<feature type="transmembrane region" description="Helical" evidence="2">
    <location>
        <begin position="109"/>
        <end position="130"/>
    </location>
</feature>
<feature type="region of interest" description="Disordered" evidence="1">
    <location>
        <begin position="136"/>
        <end position="221"/>
    </location>
</feature>
<evidence type="ECO:0000256" key="1">
    <source>
        <dbReference type="SAM" id="MobiDB-lite"/>
    </source>
</evidence>
<dbReference type="Proteomes" id="UP001059617">
    <property type="component" value="Chromosome"/>
</dbReference>
<keyword evidence="2" id="KW-0812">Transmembrane</keyword>
<dbReference type="RefSeq" id="WP_259860513.1">
    <property type="nucleotide sequence ID" value="NZ_BAAAST010000008.1"/>
</dbReference>
<name>A0ABY5VYF0_9ACTN</name>
<keyword evidence="2" id="KW-1133">Transmembrane helix</keyword>
<gene>
    <name evidence="3" type="ORF">Dfulv_48305</name>
</gene>
<evidence type="ECO:0000256" key="2">
    <source>
        <dbReference type="SAM" id="Phobius"/>
    </source>
</evidence>
<sequence length="299" mass="30419">MTAFSDADLDRLADFVGGALDGTPEADDVRRLVSTDVTWAEAYASLVTADAAVRDELRALGTEAQPVPPDVQQRLDAALATALTAPPADAVVVDLARAREARKRRRQRWLVGLGAAAAVLACAGIGVQVVRQQVTNSSDSAATSGYAPEGTRGSAMAPDAVAPNSASGGSPGSASAIMKTGRDYGPDTVGQLAQSSPAPPAALSAGGSPGKRTDLSEEVPDSLRRLGDPAARTDCLKAITGEYGGQVSLVDYARFEGQPALVVIVDGTRLGAGKRLVVVVGPNCGLGGAIGEERFRGTA</sequence>
<feature type="compositionally biased region" description="Low complexity" evidence="1">
    <location>
        <begin position="160"/>
        <end position="176"/>
    </location>
</feature>
<evidence type="ECO:0000313" key="3">
    <source>
        <dbReference type="EMBL" id="UWP82742.1"/>
    </source>
</evidence>